<feature type="binding site" evidence="9">
    <location>
        <begin position="266"/>
        <end position="269"/>
    </location>
    <ligand>
        <name>NAD(+)</name>
        <dbReference type="ChEBI" id="CHEBI:57540"/>
    </ligand>
</feature>
<comment type="catalytic activity">
    <reaction evidence="6">
        <text>L-alanine + NAD(+) + H2O = pyruvate + NH4(+) + NADH + H(+)</text>
        <dbReference type="Rhea" id="RHEA:18405"/>
        <dbReference type="ChEBI" id="CHEBI:15361"/>
        <dbReference type="ChEBI" id="CHEBI:15377"/>
        <dbReference type="ChEBI" id="CHEBI:15378"/>
        <dbReference type="ChEBI" id="CHEBI:28938"/>
        <dbReference type="ChEBI" id="CHEBI:57540"/>
        <dbReference type="ChEBI" id="CHEBI:57945"/>
        <dbReference type="ChEBI" id="CHEBI:57972"/>
        <dbReference type="EC" id="1.4.1.1"/>
    </reaction>
</comment>
<evidence type="ECO:0000259" key="10">
    <source>
        <dbReference type="SMART" id="SM01002"/>
    </source>
</evidence>
<dbReference type="InterPro" id="IPR007698">
    <property type="entry name" value="AlaDH/PNT_NAD(H)-bd"/>
</dbReference>
<feature type="domain" description="Alanine dehydrogenase/pyridine nucleotide transhydrogenase NAD(H)-binding" evidence="10">
    <location>
        <begin position="148"/>
        <end position="297"/>
    </location>
</feature>
<feature type="binding site" evidence="9">
    <location>
        <position position="219"/>
    </location>
    <ligand>
        <name>NAD(+)</name>
        <dbReference type="ChEBI" id="CHEBI:57540"/>
    </ligand>
</feature>
<dbReference type="InterPro" id="IPR036291">
    <property type="entry name" value="NAD(P)-bd_dom_sf"/>
</dbReference>
<dbReference type="SUPFAM" id="SSF52283">
    <property type="entry name" value="Formate/glycerate dehydrogenase catalytic domain-like"/>
    <property type="match status" value="1"/>
</dbReference>
<dbReference type="GO" id="GO:0042853">
    <property type="term" value="P:L-alanine catabolic process"/>
    <property type="evidence" value="ECO:0007669"/>
    <property type="project" value="InterPro"/>
</dbReference>
<proteinExistence type="inferred from homology"/>
<evidence type="ECO:0000256" key="1">
    <source>
        <dbReference type="ARBA" id="ARBA00005206"/>
    </source>
</evidence>
<protein>
    <recommendedName>
        <fullName evidence="3 6">Alanine dehydrogenase</fullName>
        <ecNumber evidence="3 6">1.4.1.1</ecNumber>
    </recommendedName>
</protein>
<dbReference type="EC" id="1.4.1.1" evidence="3 6"/>
<dbReference type="PIRSF" id="PIRSF000183">
    <property type="entry name" value="Alanine_dh"/>
    <property type="match status" value="1"/>
</dbReference>
<feature type="binding site" evidence="9">
    <location>
        <position position="202"/>
    </location>
    <ligand>
        <name>NAD(+)</name>
        <dbReference type="ChEBI" id="CHEBI:57540"/>
    </ligand>
</feature>
<feature type="binding site" evidence="8">
    <location>
        <position position="74"/>
    </location>
    <ligand>
        <name>substrate</name>
    </ligand>
</feature>
<evidence type="ECO:0000256" key="8">
    <source>
        <dbReference type="PIRSR" id="PIRSR000183-2"/>
    </source>
</evidence>
<dbReference type="Pfam" id="PF05222">
    <property type="entry name" value="AlaDh_PNT_N"/>
    <property type="match status" value="1"/>
</dbReference>
<keyword evidence="9" id="KW-0547">Nucleotide-binding</keyword>
<dbReference type="SMART" id="SM01003">
    <property type="entry name" value="AlaDh_PNT_N"/>
    <property type="match status" value="1"/>
</dbReference>
<evidence type="ECO:0000259" key="11">
    <source>
        <dbReference type="SMART" id="SM01003"/>
    </source>
</evidence>
<dbReference type="SUPFAM" id="SSF51735">
    <property type="entry name" value="NAD(P)-binding Rossmann-fold domains"/>
    <property type="match status" value="1"/>
</dbReference>
<dbReference type="InterPro" id="IPR008141">
    <property type="entry name" value="Ala_DH"/>
</dbReference>
<gene>
    <name evidence="12" type="ORF">GCM10011482_12710</name>
</gene>
<dbReference type="EMBL" id="BMDT01000004">
    <property type="protein sequence ID" value="GGI65617.1"/>
    <property type="molecule type" value="Genomic_DNA"/>
</dbReference>
<sequence length="370" mass="39314">MKIGIVKEIKNNENRVALPPAGVYELIQAGHEVYVEKDAGKGSSITNDAYQAVGAIIVTEPKDVWASDLILKVKEPVESEYKYFREGMILFTYLHLAANKPVAKALMDGKVTAIAYEGVRLDDGSLPLLAPMSEIAGRMAVQIGAQFLEGLSGGKGILLAGVPGVRKGNVVIIGGGVAGTNAAQIAVGFGANVTILDVSMTRLKELDMQFDGKVQTLLSNAFNISEQVQNADLVIGAVLLPGRKAPTLVTREMVRNMEDKSVIIDIAIDQGGIFETASKATTHDEPTYIEEGVIHYAVANMPGAVAQTGSYALSNRTLEFIKYLASTPIEKAIKNNAALARGVNTYRGYLVEAGIAADLDLPATDLATLL</sequence>
<evidence type="ECO:0000313" key="13">
    <source>
        <dbReference type="Proteomes" id="UP000622610"/>
    </source>
</evidence>
<keyword evidence="13" id="KW-1185">Reference proteome</keyword>
<feature type="binding site" evidence="8">
    <location>
        <position position="15"/>
    </location>
    <ligand>
        <name>substrate</name>
    </ligand>
</feature>
<feature type="binding site" evidence="9">
    <location>
        <begin position="238"/>
        <end position="239"/>
    </location>
    <ligand>
        <name>NAD(+)</name>
        <dbReference type="ChEBI" id="CHEBI:57540"/>
    </ligand>
</feature>
<evidence type="ECO:0000256" key="6">
    <source>
        <dbReference type="PIRNR" id="PIRNR000183"/>
    </source>
</evidence>
<evidence type="ECO:0000256" key="3">
    <source>
        <dbReference type="ARBA" id="ARBA00012897"/>
    </source>
</evidence>
<evidence type="ECO:0000256" key="4">
    <source>
        <dbReference type="ARBA" id="ARBA00023002"/>
    </source>
</evidence>
<dbReference type="CDD" id="cd05305">
    <property type="entry name" value="L-AlaDH"/>
    <property type="match status" value="1"/>
</dbReference>
<dbReference type="GO" id="GO:0000166">
    <property type="term" value="F:nucleotide binding"/>
    <property type="evidence" value="ECO:0007669"/>
    <property type="project" value="UniProtKB-KW"/>
</dbReference>
<feature type="domain" description="Alanine dehydrogenase/pyridine nucleotide transhydrogenase N-terminal" evidence="11">
    <location>
        <begin position="4"/>
        <end position="136"/>
    </location>
</feature>
<keyword evidence="4 6" id="KW-0560">Oxidoreductase</keyword>
<dbReference type="SMART" id="SM01002">
    <property type="entry name" value="AlaDh_PNT_C"/>
    <property type="match status" value="1"/>
</dbReference>
<comment type="similarity">
    <text evidence="2 6">Belongs to the AlaDH/PNT family.</text>
</comment>
<dbReference type="GO" id="GO:0005886">
    <property type="term" value="C:plasma membrane"/>
    <property type="evidence" value="ECO:0007669"/>
    <property type="project" value="TreeGrafter"/>
</dbReference>
<dbReference type="NCBIfam" id="TIGR00518">
    <property type="entry name" value="alaDH"/>
    <property type="match status" value="1"/>
</dbReference>
<evidence type="ECO:0000256" key="9">
    <source>
        <dbReference type="PIRSR" id="PIRSR000183-3"/>
    </source>
</evidence>
<comment type="caution">
    <text evidence="12">The sequence shown here is derived from an EMBL/GenBank/DDBJ whole genome shotgun (WGS) entry which is preliminary data.</text>
</comment>
<dbReference type="Pfam" id="PF01262">
    <property type="entry name" value="AlaDh_PNT_C"/>
    <property type="match status" value="1"/>
</dbReference>
<dbReference type="InterPro" id="IPR007886">
    <property type="entry name" value="AlaDH/PNT_N"/>
</dbReference>
<feature type="binding site" evidence="9">
    <location>
        <position position="133"/>
    </location>
    <ligand>
        <name>NAD(+)</name>
        <dbReference type="ChEBI" id="CHEBI:57540"/>
    </ligand>
</feature>
<organism evidence="12 13">
    <name type="scientific">Enterococcus alcedinis</name>
    <dbReference type="NCBI Taxonomy" id="1274384"/>
    <lineage>
        <taxon>Bacteria</taxon>
        <taxon>Bacillati</taxon>
        <taxon>Bacillota</taxon>
        <taxon>Bacilli</taxon>
        <taxon>Lactobacillales</taxon>
        <taxon>Enterococcaceae</taxon>
        <taxon>Enterococcus</taxon>
    </lineage>
</organism>
<evidence type="ECO:0000313" key="12">
    <source>
        <dbReference type="EMBL" id="GGI65617.1"/>
    </source>
</evidence>
<feature type="active site" description="Proton donor/acceptor" evidence="7">
    <location>
        <position position="95"/>
    </location>
</feature>
<feature type="active site" description="Proton donor/acceptor" evidence="7">
    <location>
        <position position="269"/>
    </location>
</feature>
<dbReference type="Gene3D" id="3.40.50.720">
    <property type="entry name" value="NAD(P)-binding Rossmann-like Domain"/>
    <property type="match status" value="2"/>
</dbReference>
<feature type="binding site" evidence="9">
    <location>
        <position position="197"/>
    </location>
    <ligand>
        <name>NAD(+)</name>
        <dbReference type="ChEBI" id="CHEBI:57540"/>
    </ligand>
</feature>
<reference evidence="12" key="2">
    <citation type="submission" date="2020-09" db="EMBL/GenBank/DDBJ databases">
        <authorList>
            <person name="Sun Q."/>
            <person name="Sedlacek I."/>
        </authorList>
    </citation>
    <scope>NUCLEOTIDE SEQUENCE</scope>
    <source>
        <strain evidence="12">CCM 8433</strain>
    </source>
</reference>
<keyword evidence="5 6" id="KW-0520">NAD</keyword>
<dbReference type="PANTHER" id="PTHR42795:SF1">
    <property type="entry name" value="ALANINE DEHYDROGENASE"/>
    <property type="match status" value="1"/>
</dbReference>
<accession>A0A917N6B1</accession>
<evidence type="ECO:0000256" key="5">
    <source>
        <dbReference type="ARBA" id="ARBA00023027"/>
    </source>
</evidence>
<feature type="binding site" evidence="9">
    <location>
        <begin position="298"/>
        <end position="301"/>
    </location>
    <ligand>
        <name>NAD(+)</name>
        <dbReference type="ChEBI" id="CHEBI:57540"/>
    </ligand>
</feature>
<dbReference type="GO" id="GO:0000286">
    <property type="term" value="F:alanine dehydrogenase activity"/>
    <property type="evidence" value="ECO:0007669"/>
    <property type="project" value="UniProtKB-UniRule"/>
</dbReference>
<dbReference type="FunFam" id="3.40.50.720:FF:000049">
    <property type="entry name" value="Alanine dehydrogenase"/>
    <property type="match status" value="1"/>
</dbReference>
<dbReference type="AlphaFoldDB" id="A0A917N6B1"/>
<comment type="pathway">
    <text evidence="1">Amino-acid degradation; L-alanine degradation via dehydrogenase pathway; NH(3) and pyruvate from L-alanine: step 1/1.</text>
</comment>
<dbReference type="PANTHER" id="PTHR42795">
    <property type="entry name" value="ALANINE DEHYDROGENASE"/>
    <property type="match status" value="1"/>
</dbReference>
<name>A0A917N6B1_9ENTE</name>
<evidence type="ECO:0000256" key="7">
    <source>
        <dbReference type="PIRSR" id="PIRSR000183-1"/>
    </source>
</evidence>
<evidence type="ECO:0000256" key="2">
    <source>
        <dbReference type="ARBA" id="ARBA00005689"/>
    </source>
</evidence>
<dbReference type="Proteomes" id="UP000622610">
    <property type="component" value="Unassembled WGS sequence"/>
</dbReference>
<reference evidence="12" key="1">
    <citation type="journal article" date="2014" name="Int. J. Syst. Evol. Microbiol.">
        <title>Complete genome sequence of Corynebacterium casei LMG S-19264T (=DSM 44701T), isolated from a smear-ripened cheese.</title>
        <authorList>
            <consortium name="US DOE Joint Genome Institute (JGI-PGF)"/>
            <person name="Walter F."/>
            <person name="Albersmeier A."/>
            <person name="Kalinowski J."/>
            <person name="Ruckert C."/>
        </authorList>
    </citation>
    <scope>NUCLEOTIDE SEQUENCE</scope>
    <source>
        <strain evidence="12">CCM 8433</strain>
    </source>
</reference>
<dbReference type="RefSeq" id="WP_188367450.1">
    <property type="nucleotide sequence ID" value="NZ_BMDT01000004.1"/>
</dbReference>